<dbReference type="OrthoDB" id="4151615at2759"/>
<evidence type="ECO:0000256" key="1">
    <source>
        <dbReference type="SAM" id="MobiDB-lite"/>
    </source>
</evidence>
<feature type="compositionally biased region" description="Basic and acidic residues" evidence="1">
    <location>
        <begin position="341"/>
        <end position="351"/>
    </location>
</feature>
<dbReference type="RefSeq" id="XP_024335070.1">
    <property type="nucleotide sequence ID" value="XM_024481301.1"/>
</dbReference>
<evidence type="ECO:0000313" key="2">
    <source>
        <dbReference type="EMBL" id="OSX58276.1"/>
    </source>
</evidence>
<accession>A0A1X6MPZ9</accession>
<organism evidence="2 3">
    <name type="scientific">Postia placenta MAD-698-R-SB12</name>
    <dbReference type="NCBI Taxonomy" id="670580"/>
    <lineage>
        <taxon>Eukaryota</taxon>
        <taxon>Fungi</taxon>
        <taxon>Dikarya</taxon>
        <taxon>Basidiomycota</taxon>
        <taxon>Agaricomycotina</taxon>
        <taxon>Agaricomycetes</taxon>
        <taxon>Polyporales</taxon>
        <taxon>Adustoporiaceae</taxon>
        <taxon>Rhodonia</taxon>
    </lineage>
</organism>
<feature type="region of interest" description="Disordered" evidence="1">
    <location>
        <begin position="331"/>
        <end position="351"/>
    </location>
</feature>
<dbReference type="EMBL" id="KZ110605">
    <property type="protein sequence ID" value="OSX58276.1"/>
    <property type="molecule type" value="Genomic_DNA"/>
</dbReference>
<keyword evidence="3" id="KW-1185">Reference proteome</keyword>
<evidence type="ECO:0000313" key="3">
    <source>
        <dbReference type="Proteomes" id="UP000194127"/>
    </source>
</evidence>
<sequence length="351" mass="40085">MTTNPSEEEVLYILRALRHIEPSLGVHKVLAILKERNPSWILSEKRLRDIMKRYGLETVAAAASLSAVPEQYNIGPPPFEQSDPRPHPKGWSVTLEASYEKVRPLQPFVRGQFLGPFDWSKVDAEKKGYKMMAFAKPGRGFSDALLHQLDYKANSDRIYRLYGSGGWDWGFTPNADMRILFDEMFAKALANKDTGALYFMYLRLLAAARQVDVSAADLRAQLHAEYGFDPLNAAPNPPKTEAEVAAWHERDERNRLTYREEKMRMLQDLIKLEPRALKHVKLDESGRVIYDEDIQGIDAVFCVPVRKQRDSSSGRLQFIMTLNDGTQVIPTEDNTKSCFPHLKDPDREPFS</sequence>
<dbReference type="GeneID" id="36326251"/>
<protein>
    <submittedName>
        <fullName evidence="2">Uncharacterized protein</fullName>
    </submittedName>
</protein>
<dbReference type="Proteomes" id="UP000194127">
    <property type="component" value="Unassembled WGS sequence"/>
</dbReference>
<proteinExistence type="predicted"/>
<name>A0A1X6MPZ9_9APHY</name>
<reference evidence="2 3" key="1">
    <citation type="submission" date="2017-04" db="EMBL/GenBank/DDBJ databases">
        <title>Genome Sequence of the Model Brown-Rot Fungus Postia placenta SB12.</title>
        <authorList>
            <consortium name="DOE Joint Genome Institute"/>
            <person name="Gaskell J."/>
            <person name="Kersten P."/>
            <person name="Larrondo L.F."/>
            <person name="Canessa P."/>
            <person name="Martinez D."/>
            <person name="Hibbett D."/>
            <person name="Schmoll M."/>
            <person name="Kubicek C.P."/>
            <person name="Martinez A.T."/>
            <person name="Yadav J."/>
            <person name="Master E."/>
            <person name="Magnuson J.K."/>
            <person name="James T."/>
            <person name="Yaver D."/>
            <person name="Berka R."/>
            <person name="Labutti K."/>
            <person name="Lipzen A."/>
            <person name="Aerts A."/>
            <person name="Barry K."/>
            <person name="Henrissat B."/>
            <person name="Blanchette R."/>
            <person name="Grigoriev I."/>
            <person name="Cullen D."/>
        </authorList>
    </citation>
    <scope>NUCLEOTIDE SEQUENCE [LARGE SCALE GENOMIC DNA]</scope>
    <source>
        <strain evidence="2 3">MAD-698-R-SB12</strain>
    </source>
</reference>
<gene>
    <name evidence="2" type="ORF">POSPLADRAFT_1060776</name>
</gene>
<dbReference type="AlphaFoldDB" id="A0A1X6MPZ9"/>